<evidence type="ECO:0000259" key="2">
    <source>
        <dbReference type="Pfam" id="PF04892"/>
    </source>
</evidence>
<dbReference type="EMBL" id="JBHTRV010000024">
    <property type="protein sequence ID" value="MFE5983505.1"/>
    <property type="molecule type" value="Genomic_DNA"/>
</dbReference>
<feature type="domain" description="VanZ-like" evidence="2">
    <location>
        <begin position="80"/>
        <end position="152"/>
    </location>
</feature>
<gene>
    <name evidence="3" type="ORF">ACFQ63_27855</name>
</gene>
<sequence>MFTAIFQDHYGYLAASTLVALVLGAASWLIARRLRSPHGVWFAGLAVTTTGVLSVTFMGSGPASGQCVINHDLVEPFRTTQGLWNLAMTVPLGFFALMAVRRPLPVLVGVIVLPLAIEGVQAEVDGLGRVCDSTDAQMNILGGLIGLAAAVLVLLKLGTIEWKGAATASLFTSLGIVLLGAGVVYPSMAFTNVDGTGLSQADARQQQAVEQVVKEAFGDRYILGRVYDQPCVGGQCRNVAFTLLSRDKAHPEQFATGTLSWPDKNRFNVLLQDSDQPSVMGYPVAGAKAPTTDKTAYDVAQAYMRERYPWGANATVHKTYPVGGKAGLGWITSWRWVDDDVVMPRTLDVQVSRVGTVSQVDVYLGPQQLDLEKPQLDAETAESLVRKGLAKQFADRGSTTPDDVTIKAFMLKAVQREGAWHPTWLVNISEDSEATPALDTPTSAMADPWQVDAVSGQVYNGAEQPLKGD</sequence>
<dbReference type="Pfam" id="PF04892">
    <property type="entry name" value="VanZ"/>
    <property type="match status" value="1"/>
</dbReference>
<evidence type="ECO:0000313" key="4">
    <source>
        <dbReference type="Proteomes" id="UP001600424"/>
    </source>
</evidence>
<organism evidence="3 4">
    <name type="scientific">Streptomyces wedmorensis</name>
    <dbReference type="NCBI Taxonomy" id="43759"/>
    <lineage>
        <taxon>Bacteria</taxon>
        <taxon>Bacillati</taxon>
        <taxon>Actinomycetota</taxon>
        <taxon>Actinomycetes</taxon>
        <taxon>Kitasatosporales</taxon>
        <taxon>Streptomycetaceae</taxon>
        <taxon>Streptomyces</taxon>
    </lineage>
</organism>
<keyword evidence="1" id="KW-0472">Membrane</keyword>
<evidence type="ECO:0000256" key="1">
    <source>
        <dbReference type="SAM" id="Phobius"/>
    </source>
</evidence>
<comment type="caution">
    <text evidence="3">The sequence shown here is derived from an EMBL/GenBank/DDBJ whole genome shotgun (WGS) entry which is preliminary data.</text>
</comment>
<feature type="transmembrane region" description="Helical" evidence="1">
    <location>
        <begin position="81"/>
        <end position="99"/>
    </location>
</feature>
<dbReference type="Proteomes" id="UP001600424">
    <property type="component" value="Unassembled WGS sequence"/>
</dbReference>
<feature type="transmembrane region" description="Helical" evidence="1">
    <location>
        <begin position="167"/>
        <end position="185"/>
    </location>
</feature>
<dbReference type="RefSeq" id="WP_386249223.1">
    <property type="nucleotide sequence ID" value="NZ_JBHTRV010000024.1"/>
</dbReference>
<feature type="transmembrane region" description="Helical" evidence="1">
    <location>
        <begin position="136"/>
        <end position="155"/>
    </location>
</feature>
<feature type="transmembrane region" description="Helical" evidence="1">
    <location>
        <begin position="12"/>
        <end position="31"/>
    </location>
</feature>
<evidence type="ECO:0000313" key="3">
    <source>
        <dbReference type="EMBL" id="MFE5983505.1"/>
    </source>
</evidence>
<accession>A0ABW6J3B1</accession>
<keyword evidence="1" id="KW-0812">Transmembrane</keyword>
<protein>
    <submittedName>
        <fullName evidence="3">VanZ family protein</fullName>
    </submittedName>
</protein>
<feature type="transmembrane region" description="Helical" evidence="1">
    <location>
        <begin position="40"/>
        <end position="61"/>
    </location>
</feature>
<name>A0ABW6J3B1_STRWE</name>
<dbReference type="InterPro" id="IPR006976">
    <property type="entry name" value="VanZ-like"/>
</dbReference>
<feature type="transmembrane region" description="Helical" evidence="1">
    <location>
        <begin position="106"/>
        <end position="124"/>
    </location>
</feature>
<keyword evidence="4" id="KW-1185">Reference proteome</keyword>
<proteinExistence type="predicted"/>
<keyword evidence="1" id="KW-1133">Transmembrane helix</keyword>
<reference evidence="3 4" key="1">
    <citation type="submission" date="2024-09" db="EMBL/GenBank/DDBJ databases">
        <title>The Natural Products Discovery Center: Release of the First 8490 Sequenced Strains for Exploring Actinobacteria Biosynthetic Diversity.</title>
        <authorList>
            <person name="Kalkreuter E."/>
            <person name="Kautsar S.A."/>
            <person name="Yang D."/>
            <person name="Bader C.D."/>
            <person name="Teijaro C.N."/>
            <person name="Fluegel L."/>
            <person name="Davis C.M."/>
            <person name="Simpson J.R."/>
            <person name="Lauterbach L."/>
            <person name="Steele A.D."/>
            <person name="Gui C."/>
            <person name="Meng S."/>
            <person name="Li G."/>
            <person name="Viehrig K."/>
            <person name="Ye F."/>
            <person name="Su P."/>
            <person name="Kiefer A.F."/>
            <person name="Nichols A."/>
            <person name="Cepeda A.J."/>
            <person name="Yan W."/>
            <person name="Fan B."/>
            <person name="Jiang Y."/>
            <person name="Adhikari A."/>
            <person name="Zheng C.-J."/>
            <person name="Schuster L."/>
            <person name="Cowan T.M."/>
            <person name="Smanski M.J."/>
            <person name="Chevrette M.G."/>
            <person name="De Carvalho L.P.S."/>
            <person name="Shen B."/>
        </authorList>
    </citation>
    <scope>NUCLEOTIDE SEQUENCE [LARGE SCALE GENOMIC DNA]</scope>
    <source>
        <strain evidence="3 4">NPDC056472</strain>
    </source>
</reference>